<dbReference type="AlphaFoldDB" id="A0A7J7FPQ1"/>
<keyword evidence="3" id="KW-0862">Zinc</keyword>
<feature type="compositionally biased region" description="Polar residues" evidence="5">
    <location>
        <begin position="137"/>
        <end position="147"/>
    </location>
</feature>
<reference evidence="8" key="1">
    <citation type="journal article" date="2020" name="Nat. Commun.">
        <title>Genome assembly of wild tea tree DASZ reveals pedigree and selection history of tea varieties.</title>
        <authorList>
            <person name="Zhang W."/>
            <person name="Zhang Y."/>
            <person name="Qiu H."/>
            <person name="Guo Y."/>
            <person name="Wan H."/>
            <person name="Zhang X."/>
            <person name="Scossa F."/>
            <person name="Alseekh S."/>
            <person name="Zhang Q."/>
            <person name="Wang P."/>
            <person name="Xu L."/>
            <person name="Schmidt M.H."/>
            <person name="Jia X."/>
            <person name="Li D."/>
            <person name="Zhu A."/>
            <person name="Guo F."/>
            <person name="Chen W."/>
            <person name="Ni D."/>
            <person name="Usadel B."/>
            <person name="Fernie A.R."/>
            <person name="Wen W."/>
        </authorList>
    </citation>
    <scope>NUCLEOTIDE SEQUENCE [LARGE SCALE GENOMIC DNA]</scope>
    <source>
        <strain evidence="8">cv. G240</strain>
    </source>
</reference>
<dbReference type="Proteomes" id="UP000593564">
    <property type="component" value="Unassembled WGS sequence"/>
</dbReference>
<evidence type="ECO:0000256" key="3">
    <source>
        <dbReference type="ARBA" id="ARBA00022833"/>
    </source>
</evidence>
<feature type="domain" description="SWIM-type" evidence="6">
    <location>
        <begin position="608"/>
        <end position="640"/>
    </location>
</feature>
<comment type="caution">
    <text evidence="7">The sequence shown here is derived from an EMBL/GenBank/DDBJ whole genome shotgun (WGS) entry which is preliminary data.</text>
</comment>
<proteinExistence type="predicted"/>
<reference evidence="7 8" key="2">
    <citation type="submission" date="2020-07" db="EMBL/GenBank/DDBJ databases">
        <title>Genome assembly of wild tea tree DASZ reveals pedigree and selection history of tea varieties.</title>
        <authorList>
            <person name="Zhang W."/>
        </authorList>
    </citation>
    <scope>NUCLEOTIDE SEQUENCE [LARGE SCALE GENOMIC DNA]</scope>
    <source>
        <strain evidence="8">cv. G240</strain>
        <tissue evidence="7">Leaf</tissue>
    </source>
</reference>
<dbReference type="InterPro" id="IPR006564">
    <property type="entry name" value="Znf_PMZ"/>
</dbReference>
<dbReference type="Pfam" id="PF04434">
    <property type="entry name" value="SWIM"/>
    <property type="match status" value="1"/>
</dbReference>
<keyword evidence="2 4" id="KW-0863">Zinc-finger</keyword>
<dbReference type="PROSITE" id="PS50966">
    <property type="entry name" value="ZF_SWIM"/>
    <property type="match status" value="1"/>
</dbReference>
<evidence type="ECO:0000313" key="7">
    <source>
        <dbReference type="EMBL" id="KAF5930082.1"/>
    </source>
</evidence>
<feature type="region of interest" description="Disordered" evidence="5">
    <location>
        <begin position="126"/>
        <end position="147"/>
    </location>
</feature>
<name>A0A7J7FPQ1_CAMSI</name>
<evidence type="ECO:0000256" key="2">
    <source>
        <dbReference type="ARBA" id="ARBA00022771"/>
    </source>
</evidence>
<evidence type="ECO:0000256" key="5">
    <source>
        <dbReference type="SAM" id="MobiDB-lite"/>
    </source>
</evidence>
<evidence type="ECO:0000256" key="4">
    <source>
        <dbReference type="PROSITE-ProRule" id="PRU00325"/>
    </source>
</evidence>
<dbReference type="Pfam" id="PF10551">
    <property type="entry name" value="MULE"/>
    <property type="match status" value="1"/>
</dbReference>
<accession>A0A7J7FPQ1</accession>
<protein>
    <recommendedName>
        <fullName evidence="6">SWIM-type domain-containing protein</fullName>
    </recommendedName>
</protein>
<organism evidence="7 8">
    <name type="scientific">Camellia sinensis</name>
    <name type="common">Tea plant</name>
    <name type="synonym">Thea sinensis</name>
    <dbReference type="NCBI Taxonomy" id="4442"/>
    <lineage>
        <taxon>Eukaryota</taxon>
        <taxon>Viridiplantae</taxon>
        <taxon>Streptophyta</taxon>
        <taxon>Embryophyta</taxon>
        <taxon>Tracheophyta</taxon>
        <taxon>Spermatophyta</taxon>
        <taxon>Magnoliopsida</taxon>
        <taxon>eudicotyledons</taxon>
        <taxon>Gunneridae</taxon>
        <taxon>Pentapetalae</taxon>
        <taxon>asterids</taxon>
        <taxon>Ericales</taxon>
        <taxon>Theaceae</taxon>
        <taxon>Camellia</taxon>
    </lineage>
</organism>
<dbReference type="GO" id="GO:0008270">
    <property type="term" value="F:zinc ion binding"/>
    <property type="evidence" value="ECO:0007669"/>
    <property type="project" value="UniProtKB-KW"/>
</dbReference>
<dbReference type="InterPro" id="IPR004332">
    <property type="entry name" value="Transposase_MuDR"/>
</dbReference>
<gene>
    <name evidence="7" type="ORF">HYC85_030955</name>
</gene>
<dbReference type="SMART" id="SM00575">
    <property type="entry name" value="ZnF_PMZ"/>
    <property type="match status" value="1"/>
</dbReference>
<keyword evidence="1" id="KW-0479">Metal-binding</keyword>
<evidence type="ECO:0000313" key="8">
    <source>
        <dbReference type="Proteomes" id="UP000593564"/>
    </source>
</evidence>
<sequence length="749" mass="84495">MAAVDKTLFCFCHWGGENVIRKDGSITYVGGITDQIMVKSGITYDAFAKAVFNRLRIEPSSKVLHFTVKFNKTQLIRLTDQDGVDNLIRFNDDFAHVYVEEAVVATPIVGSIRGSTADVQAIHAHSGEGHVGGDHSASVTSRSDSTPLASAMSDETILEEGQAFENAEVFRQAIFRYAIAKKFTYKYLNNSPKYMKIQCAVDECPWKLTAGREGSSNLVSVKTVIDNHSHSAMDQIKCKPKLMAKLMGNIIQEKIMDSPTYLPQELYDDSVKNLAITLTKNQASAIKKKAKEVIHGKLENYFKVIPWLCNRLVELMPGTIAKWSCTEDNVFKQLFVSYECSIRGFRVGCRPLIFIDARHLNGPCKSTLLACSALDANNEIYPLAYGVLTSDDKEDWLWFLEHLKLVVRDREVVIVSDRNSSILSAVEKTFDSNGHAHCFRDVQENFSKFIDTNRNFKLQSKGKETAHKYLNEIAYARTVDTYEKGLARMCTFRKDLYDWVITSGPEYWSNAFFKKCRWDYLNSNEVESFTAWTGDMSLLHIPLMMEPNRVKLSQILLSKQTEARNWKLPVGPKIEERILENQKLSHGLVATLHSDFDAEVQETCDVKLVVNLKFGTCTCLEWQMSGIPCRHACCAIALADMDVYQCVADWYKREVQELIYAEVMNDVPTIEMACPDVLGVGVAGVSNVENTSTSQNNDVVLAPCAPKIKRPRGRPRKRPFEALVLGVRHLRCSRCNVVGHNRKTCKESL</sequence>
<dbReference type="InterPro" id="IPR007527">
    <property type="entry name" value="Znf_SWIM"/>
</dbReference>
<evidence type="ECO:0000256" key="1">
    <source>
        <dbReference type="ARBA" id="ARBA00022723"/>
    </source>
</evidence>
<dbReference type="PANTHER" id="PTHR31973">
    <property type="entry name" value="POLYPROTEIN, PUTATIVE-RELATED"/>
    <property type="match status" value="1"/>
</dbReference>
<evidence type="ECO:0000259" key="6">
    <source>
        <dbReference type="PROSITE" id="PS50966"/>
    </source>
</evidence>
<dbReference type="InterPro" id="IPR018289">
    <property type="entry name" value="MULE_transposase_dom"/>
</dbReference>
<dbReference type="EMBL" id="JACBKZ010000015">
    <property type="protein sequence ID" value="KAF5930082.1"/>
    <property type="molecule type" value="Genomic_DNA"/>
</dbReference>
<dbReference type="PANTHER" id="PTHR31973:SF157">
    <property type="entry name" value="SWIM-TYPE DOMAIN-CONTAINING PROTEIN"/>
    <property type="match status" value="1"/>
</dbReference>
<dbReference type="Pfam" id="PF03108">
    <property type="entry name" value="DBD_Tnp_Mut"/>
    <property type="match status" value="1"/>
</dbReference>
<keyword evidence="8" id="KW-1185">Reference proteome</keyword>